<keyword evidence="6" id="KW-0472">Membrane</keyword>
<dbReference type="FunFam" id="3.10.250.10:FF:000016">
    <property type="entry name" value="Scavenger receptor cysteine-rich protein type 12"/>
    <property type="match status" value="1"/>
</dbReference>
<evidence type="ECO:0000256" key="5">
    <source>
        <dbReference type="ARBA" id="ARBA00022989"/>
    </source>
</evidence>
<dbReference type="Gene3D" id="3.10.250.10">
    <property type="entry name" value="SRCR-like domain"/>
    <property type="match status" value="5"/>
</dbReference>
<gene>
    <name evidence="11" type="ORF">DPMN_024438</name>
</gene>
<dbReference type="Pfam" id="PF00530">
    <property type="entry name" value="SRCR"/>
    <property type="match status" value="5"/>
</dbReference>
<dbReference type="GO" id="GO:0005615">
    <property type="term" value="C:extracellular space"/>
    <property type="evidence" value="ECO:0007669"/>
    <property type="project" value="TreeGrafter"/>
</dbReference>
<comment type="caution">
    <text evidence="11">The sequence shown here is derived from an EMBL/GenBank/DDBJ whole genome shotgun (WGS) entry which is preliminary data.</text>
</comment>
<dbReference type="AlphaFoldDB" id="A0A9D4RBL2"/>
<dbReference type="GO" id="GO:0016020">
    <property type="term" value="C:membrane"/>
    <property type="evidence" value="ECO:0007669"/>
    <property type="project" value="UniProtKB-SubCell"/>
</dbReference>
<dbReference type="PANTHER" id="PTHR45817">
    <property type="entry name" value="LYSYL OXIDASE-LIKE-RELATED"/>
    <property type="match status" value="1"/>
</dbReference>
<feature type="domain" description="SRCR" evidence="10">
    <location>
        <begin position="279"/>
        <end position="389"/>
    </location>
</feature>
<dbReference type="EMBL" id="JAIWYP010000002">
    <property type="protein sequence ID" value="KAH3861508.1"/>
    <property type="molecule type" value="Genomic_DNA"/>
</dbReference>
<evidence type="ECO:0000256" key="7">
    <source>
        <dbReference type="ARBA" id="ARBA00023157"/>
    </source>
</evidence>
<keyword evidence="7 9" id="KW-1015">Disulfide bond</keyword>
<feature type="disulfide bond" evidence="9">
    <location>
        <begin position="348"/>
        <end position="358"/>
    </location>
</feature>
<feature type="non-terminal residue" evidence="11">
    <location>
        <position position="1"/>
    </location>
</feature>
<evidence type="ECO:0000256" key="2">
    <source>
        <dbReference type="ARBA" id="ARBA00022692"/>
    </source>
</evidence>
<dbReference type="GO" id="GO:0004720">
    <property type="term" value="F:protein-lysine 6-oxidase activity"/>
    <property type="evidence" value="ECO:0007669"/>
    <property type="project" value="TreeGrafter"/>
</dbReference>
<dbReference type="InterPro" id="IPR001190">
    <property type="entry name" value="SRCR"/>
</dbReference>
<feature type="domain" description="SRCR" evidence="10">
    <location>
        <begin position="167"/>
        <end position="274"/>
    </location>
</feature>
<reference evidence="11" key="1">
    <citation type="journal article" date="2019" name="bioRxiv">
        <title>The Genome of the Zebra Mussel, Dreissena polymorpha: A Resource for Invasive Species Research.</title>
        <authorList>
            <person name="McCartney M.A."/>
            <person name="Auch B."/>
            <person name="Kono T."/>
            <person name="Mallez S."/>
            <person name="Zhang Y."/>
            <person name="Obille A."/>
            <person name="Becker A."/>
            <person name="Abrahante J.E."/>
            <person name="Garbe J."/>
            <person name="Badalamenti J.P."/>
            <person name="Herman A."/>
            <person name="Mangelson H."/>
            <person name="Liachko I."/>
            <person name="Sullivan S."/>
            <person name="Sone E.D."/>
            <person name="Koren S."/>
            <person name="Silverstein K.A.T."/>
            <person name="Beckman K.B."/>
            <person name="Gohl D.M."/>
        </authorList>
    </citation>
    <scope>NUCLEOTIDE SEQUENCE</scope>
    <source>
        <strain evidence="11">Duluth1</strain>
        <tissue evidence="11">Whole animal</tissue>
    </source>
</reference>
<keyword evidence="12" id="KW-1185">Reference proteome</keyword>
<sequence>TAIQLTDGEPYIHGVLKVKLQQTWYPTCSEGFTQDDAYVVCHSHITLEPGVNKYFGWIGVNFLDPDLYSTQYATVCAEGFSQENARVLCNEIGAPNVRIPSVVLSTQSALIYKMNCAGYETDIAQCEFTARPWGYNPYPWYPGECSQYSHYTDYNMRAGVKCSDQRVRLVSDVNDYQGRVEFQYLGVWGTVCFDRFTQNDAKVICSLGGYQGPRSSNITIHNSAKYDSGTGSLIIDELKCKGNESDLDECASYPWTKNATNCQSFERDVGVNCRPETPLRLVGGNKYSGIIEIEYNNTWGTICDKEFDDNDAKVICRMKGFNTESLIVLRNGFYGHGNGSVFISNLKCSGTEPDISECAVGYRTSGEKARWGKPSELCSHVNDVAIQCNTPVRLRDGWTFYSGVVEVFIRGVWQRVCKDNFTIQDSRALCKQAGKIDNYNGSITIHNEQFFNIEFNETHVGGFGCLGPEDDLYECGSGQWVRNTQSCPSRQNVALNCRANTQLRLMNGLKEANYSKLPVNGRVEVQYNRFDNALHKYRDDQWGTICDDQFGDDDALVLCSMKGFDFGKVFKPQMEYDLVGNETITIDDLECLGVETDVSEYPSPQVRDGIKTIKAVLAANNTITYDLKAKNCGGFFVYRLGPTVTKDSGYCFGIGSTVPPPSFVASSIQTVMNHNDTSIWFICKFNHDQNENLVYQVEWHVDGNSEQIVTKQFCNATDITPCHLQHTDMENINVGMGSN</sequence>
<accession>A0A9D4RBL2</accession>
<dbReference type="PROSITE" id="PS00420">
    <property type="entry name" value="SRCR_1"/>
    <property type="match status" value="1"/>
</dbReference>
<dbReference type="SUPFAM" id="SSF56487">
    <property type="entry name" value="SRCR-like"/>
    <property type="match status" value="6"/>
</dbReference>
<evidence type="ECO:0000256" key="9">
    <source>
        <dbReference type="PROSITE-ProRule" id="PRU00196"/>
    </source>
</evidence>
<evidence type="ECO:0000256" key="3">
    <source>
        <dbReference type="ARBA" id="ARBA00022729"/>
    </source>
</evidence>
<dbReference type="Proteomes" id="UP000828390">
    <property type="component" value="Unassembled WGS sequence"/>
</dbReference>
<evidence type="ECO:0000259" key="10">
    <source>
        <dbReference type="PROSITE" id="PS50287"/>
    </source>
</evidence>
<dbReference type="PROSITE" id="PS50287">
    <property type="entry name" value="SRCR_2"/>
    <property type="match status" value="6"/>
</dbReference>
<keyword evidence="5" id="KW-1133">Transmembrane helix</keyword>
<feature type="disulfide bond" evidence="9">
    <location>
        <begin position="116"/>
        <end position="126"/>
    </location>
</feature>
<evidence type="ECO:0000256" key="8">
    <source>
        <dbReference type="ARBA" id="ARBA00023180"/>
    </source>
</evidence>
<comment type="caution">
    <text evidence="9">Lacks conserved residue(s) required for the propagation of feature annotation.</text>
</comment>
<dbReference type="GO" id="GO:0030199">
    <property type="term" value="P:collagen fibril organization"/>
    <property type="evidence" value="ECO:0007669"/>
    <property type="project" value="TreeGrafter"/>
</dbReference>
<keyword evidence="8" id="KW-0325">Glycoprotein</keyword>
<evidence type="ECO:0000256" key="1">
    <source>
        <dbReference type="ARBA" id="ARBA00004167"/>
    </source>
</evidence>
<feature type="domain" description="SRCR" evidence="10">
    <location>
        <begin position="503"/>
        <end position="600"/>
    </location>
</feature>
<feature type="domain" description="SRCR" evidence="10">
    <location>
        <begin position="3"/>
        <end position="43"/>
    </location>
</feature>
<feature type="non-terminal residue" evidence="11">
    <location>
        <position position="739"/>
    </location>
</feature>
<feature type="domain" description="SRCR" evidence="10">
    <location>
        <begin position="392"/>
        <end position="498"/>
    </location>
</feature>
<organism evidence="11 12">
    <name type="scientific">Dreissena polymorpha</name>
    <name type="common">Zebra mussel</name>
    <name type="synonym">Mytilus polymorpha</name>
    <dbReference type="NCBI Taxonomy" id="45954"/>
    <lineage>
        <taxon>Eukaryota</taxon>
        <taxon>Metazoa</taxon>
        <taxon>Spiralia</taxon>
        <taxon>Lophotrochozoa</taxon>
        <taxon>Mollusca</taxon>
        <taxon>Bivalvia</taxon>
        <taxon>Autobranchia</taxon>
        <taxon>Heteroconchia</taxon>
        <taxon>Euheterodonta</taxon>
        <taxon>Imparidentia</taxon>
        <taxon>Neoheterodontei</taxon>
        <taxon>Myida</taxon>
        <taxon>Dreissenoidea</taxon>
        <taxon>Dreissenidae</taxon>
        <taxon>Dreissena</taxon>
    </lineage>
</organism>
<dbReference type="PANTHER" id="PTHR45817:SF6">
    <property type="entry name" value="PROTEIN-LYSINE 6-OXIDASE"/>
    <property type="match status" value="1"/>
</dbReference>
<comment type="subcellular location">
    <subcellularLocation>
        <location evidence="1">Membrane</location>
        <topology evidence="1">Single-pass membrane protein</topology>
    </subcellularLocation>
</comment>
<keyword evidence="3" id="KW-0732">Signal</keyword>
<evidence type="ECO:0000313" key="12">
    <source>
        <dbReference type="Proteomes" id="UP000828390"/>
    </source>
</evidence>
<reference evidence="11" key="2">
    <citation type="submission" date="2020-11" db="EMBL/GenBank/DDBJ databases">
        <authorList>
            <person name="McCartney M.A."/>
            <person name="Auch B."/>
            <person name="Kono T."/>
            <person name="Mallez S."/>
            <person name="Becker A."/>
            <person name="Gohl D.M."/>
            <person name="Silverstein K.A.T."/>
            <person name="Koren S."/>
            <person name="Bechman K.B."/>
            <person name="Herman A."/>
            <person name="Abrahante J.E."/>
            <person name="Garbe J."/>
        </authorList>
    </citation>
    <scope>NUCLEOTIDE SEQUENCE</scope>
    <source>
        <strain evidence="11">Duluth1</strain>
        <tissue evidence="11">Whole animal</tissue>
    </source>
</reference>
<name>A0A9D4RBL2_DREPO</name>
<evidence type="ECO:0000256" key="4">
    <source>
        <dbReference type="ARBA" id="ARBA00022737"/>
    </source>
</evidence>
<dbReference type="PRINTS" id="PR00258">
    <property type="entry name" value="SPERACTRCPTR"/>
</dbReference>
<dbReference type="SMART" id="SM00202">
    <property type="entry name" value="SR"/>
    <property type="match status" value="4"/>
</dbReference>
<keyword evidence="2" id="KW-0812">Transmembrane</keyword>
<dbReference type="InterPro" id="IPR036772">
    <property type="entry name" value="SRCR-like_dom_sf"/>
</dbReference>
<feature type="disulfide bond" evidence="9">
    <location>
        <begin position="465"/>
        <end position="475"/>
    </location>
</feature>
<feature type="disulfide bond" evidence="9">
    <location>
        <begin position="240"/>
        <end position="250"/>
    </location>
</feature>
<dbReference type="InterPro" id="IPR050912">
    <property type="entry name" value="LOX-like_protein"/>
</dbReference>
<proteinExistence type="predicted"/>
<evidence type="ECO:0000313" key="11">
    <source>
        <dbReference type="EMBL" id="KAH3861508.1"/>
    </source>
</evidence>
<keyword evidence="4" id="KW-0677">Repeat</keyword>
<feature type="domain" description="SRCR" evidence="10">
    <location>
        <begin position="45"/>
        <end position="163"/>
    </location>
</feature>
<evidence type="ECO:0000256" key="6">
    <source>
        <dbReference type="ARBA" id="ARBA00023136"/>
    </source>
</evidence>
<protein>
    <recommendedName>
        <fullName evidence="10">SRCR domain-containing protein</fullName>
    </recommendedName>
</protein>
<dbReference type="FunFam" id="3.10.250.10:FF:000001">
    <property type="entry name" value="Lysyl oxidase 4 isoform X1"/>
    <property type="match status" value="1"/>
</dbReference>